<dbReference type="OrthoDB" id="2276068at2759"/>
<feature type="compositionally biased region" description="Basic residues" evidence="15">
    <location>
        <begin position="401"/>
        <end position="414"/>
    </location>
</feature>
<dbReference type="AlphaFoldDB" id="A0A6A6PDE9"/>
<keyword evidence="11 14" id="KW-0472">Membrane</keyword>
<evidence type="ECO:0000256" key="11">
    <source>
        <dbReference type="ARBA" id="ARBA00023136"/>
    </source>
</evidence>
<dbReference type="GO" id="GO:0005789">
    <property type="term" value="C:endoplasmic reticulum membrane"/>
    <property type="evidence" value="ECO:0007669"/>
    <property type="project" value="UniProtKB-SubCell"/>
</dbReference>
<reference evidence="18" key="1">
    <citation type="journal article" date="2020" name="Stud. Mycol.">
        <title>101 Dothideomycetes genomes: a test case for predicting lifestyles and emergence of pathogens.</title>
        <authorList>
            <person name="Haridas S."/>
            <person name="Albert R."/>
            <person name="Binder M."/>
            <person name="Bloem J."/>
            <person name="Labutti K."/>
            <person name="Salamov A."/>
            <person name="Andreopoulos B."/>
            <person name="Baker S."/>
            <person name="Barry K."/>
            <person name="Bills G."/>
            <person name="Bluhm B."/>
            <person name="Cannon C."/>
            <person name="Castanera R."/>
            <person name="Culley D."/>
            <person name="Daum C."/>
            <person name="Ezra D."/>
            <person name="Gonzalez J."/>
            <person name="Henrissat B."/>
            <person name="Kuo A."/>
            <person name="Liang C."/>
            <person name="Lipzen A."/>
            <person name="Lutzoni F."/>
            <person name="Magnuson J."/>
            <person name="Mondo S."/>
            <person name="Nolan M."/>
            <person name="Ohm R."/>
            <person name="Pangilinan J."/>
            <person name="Park H.-J."/>
            <person name="Ramirez L."/>
            <person name="Alfaro M."/>
            <person name="Sun H."/>
            <person name="Tritt A."/>
            <person name="Yoshinaga Y."/>
            <person name="Zwiers L.-H."/>
            <person name="Turgeon B."/>
            <person name="Goodwin S."/>
            <person name="Spatafora J."/>
            <person name="Crous P."/>
            <person name="Grigoriev I."/>
        </authorList>
    </citation>
    <scope>NUCLEOTIDE SEQUENCE</scope>
    <source>
        <strain evidence="18">ATCC 16933</strain>
    </source>
</reference>
<feature type="transmembrane region" description="Helical" evidence="14">
    <location>
        <begin position="21"/>
        <end position="40"/>
    </location>
</feature>
<accession>A0A6A6PDE9</accession>
<feature type="region of interest" description="Disordered" evidence="15">
    <location>
        <begin position="300"/>
        <end position="349"/>
    </location>
</feature>
<dbReference type="PANTHER" id="PTHR45919">
    <property type="entry name" value="GDP-MAN:MAN(3)GLCNAC(2)-PP-DOL ALPHA-1,2-MANNOSYLTRANSFERASE"/>
    <property type="match status" value="1"/>
</dbReference>
<protein>
    <recommendedName>
        <fullName evidence="5 14">GDP-Man:Man(3)GlcNAc(2)-PP-Dol alpha-1,2-mannosyltransferase</fullName>
        <ecNumber evidence="4 14">2.4.1.131</ecNumber>
    </recommendedName>
</protein>
<evidence type="ECO:0000256" key="2">
    <source>
        <dbReference type="ARBA" id="ARBA00004922"/>
    </source>
</evidence>
<dbReference type="GO" id="GO:0006487">
    <property type="term" value="P:protein N-linked glycosylation"/>
    <property type="evidence" value="ECO:0007669"/>
    <property type="project" value="TreeGrafter"/>
</dbReference>
<comment type="catalytic activity">
    <reaction evidence="12 14">
        <text>an alpha-D-Man-(1-&gt;3)-[alpha-D-Man-(1-&gt;6)]-beta-D-Man-(1-&gt;4)-beta-D-GlcNAc-(1-&gt;4)-alpha-D-GlcNAc-diphospho-di-trans,poly-cis-dolichol + 2 GDP-alpha-D-mannose = an alpha-D-Man-(1-&gt;2)-alpha-D-Man-(1-&gt;2)-alpha-D-Man-(1-&gt;3)-[alpha-D-Man-(1-&gt;6)]-beta-D-Man-(1-&gt;4)-beta-D-GlcNAc-(1-&gt;4)-alpha-D-GlcNAc-diphospho-di-trans,poly-cis-dolichol + 2 GDP + 2 H(+)</text>
        <dbReference type="Rhea" id="RHEA:29523"/>
        <dbReference type="Rhea" id="RHEA-COMP:19515"/>
        <dbReference type="Rhea" id="RHEA-COMP:19516"/>
        <dbReference type="ChEBI" id="CHEBI:15378"/>
        <dbReference type="ChEBI" id="CHEBI:57527"/>
        <dbReference type="ChEBI" id="CHEBI:58189"/>
        <dbReference type="ChEBI" id="CHEBI:132511"/>
        <dbReference type="ChEBI" id="CHEBI:132515"/>
        <dbReference type="EC" id="2.4.1.131"/>
    </reaction>
    <physiologicalReaction direction="left-to-right" evidence="12 14">
        <dbReference type="Rhea" id="RHEA:29524"/>
    </physiologicalReaction>
</comment>
<keyword evidence="8 14" id="KW-0812">Transmembrane</keyword>
<comment type="pathway">
    <text evidence="2 14">Protein modification; protein glycosylation.</text>
</comment>
<evidence type="ECO:0000256" key="4">
    <source>
        <dbReference type="ARBA" id="ARBA00012645"/>
    </source>
</evidence>
<dbReference type="EC" id="2.4.1.131" evidence="4 14"/>
<comment type="function">
    <text evidence="13 14">GDP-Man:Man(3)GlcNAc(2)-PP-Dol alpha-1,2-mannosyltransferase that operates in the biosynthetic pathway of dolichol-linked oligosaccharides, the glycan precursors employed in protein asparagine (N)-glycosylation. The assembly of dolichol-linked oligosaccharides begins on the cytosolic side of the endoplasmic reticulum membrane and finishes in its lumen. The sequential addition of sugars to dolichol pyrophosphate produces dolichol-linked oligosaccharides containing fourteen sugars, including two GlcNAcs, nine mannoses and three glucoses. Once assembled, the oligosaccharide is transferred from the lipid to nascent proteins by oligosaccharyltransferases. Catalyzes, on the cytoplasmic face of the endoplasmic reticulum, the addition of the fourth and fifth mannose residues to the dolichol-linked oligosaccharide chain, to produce Man(5)GlcNAc(2)-PP-dolichol core oligosaccharide.</text>
</comment>
<evidence type="ECO:0000313" key="19">
    <source>
        <dbReference type="Proteomes" id="UP000799766"/>
    </source>
</evidence>
<feature type="compositionally biased region" description="Basic and acidic residues" evidence="15">
    <location>
        <begin position="420"/>
        <end position="429"/>
    </location>
</feature>
<feature type="region of interest" description="Disordered" evidence="15">
    <location>
        <begin position="399"/>
        <end position="436"/>
    </location>
</feature>
<evidence type="ECO:0000259" key="17">
    <source>
        <dbReference type="Pfam" id="PF15924"/>
    </source>
</evidence>
<dbReference type="InterPro" id="IPR038013">
    <property type="entry name" value="ALG11"/>
</dbReference>
<evidence type="ECO:0000256" key="13">
    <source>
        <dbReference type="ARBA" id="ARBA00056799"/>
    </source>
</evidence>
<keyword evidence="9 14" id="KW-0256">Endoplasmic reticulum</keyword>
<keyword evidence="10 14" id="KW-1133">Transmembrane helix</keyword>
<evidence type="ECO:0000259" key="16">
    <source>
        <dbReference type="Pfam" id="PF00534"/>
    </source>
</evidence>
<dbReference type="Proteomes" id="UP000799766">
    <property type="component" value="Unassembled WGS sequence"/>
</dbReference>
<evidence type="ECO:0000256" key="15">
    <source>
        <dbReference type="SAM" id="MobiDB-lite"/>
    </source>
</evidence>
<evidence type="ECO:0000256" key="8">
    <source>
        <dbReference type="ARBA" id="ARBA00022692"/>
    </source>
</evidence>
<evidence type="ECO:0000256" key="3">
    <source>
        <dbReference type="ARBA" id="ARBA00009481"/>
    </source>
</evidence>
<feature type="transmembrane region" description="Helical" evidence="14">
    <location>
        <begin position="46"/>
        <end position="72"/>
    </location>
</feature>
<keyword evidence="19" id="KW-1185">Reference proteome</keyword>
<dbReference type="Gene3D" id="3.40.50.2000">
    <property type="entry name" value="Glycogen Phosphorylase B"/>
    <property type="match status" value="1"/>
</dbReference>
<dbReference type="PANTHER" id="PTHR45919:SF1">
    <property type="entry name" value="GDP-MAN:MAN(3)GLCNAC(2)-PP-DOL ALPHA-1,2-MANNOSYLTRANSFERASE"/>
    <property type="match status" value="1"/>
</dbReference>
<dbReference type="FunFam" id="3.40.50.2000:FF:000168">
    <property type="entry name" value="Alpha-1,2-mannosyltransferase (Alg11), putative"/>
    <property type="match status" value="1"/>
</dbReference>
<evidence type="ECO:0000256" key="10">
    <source>
        <dbReference type="ARBA" id="ARBA00022989"/>
    </source>
</evidence>
<dbReference type="UniPathway" id="UPA00378"/>
<evidence type="ECO:0000313" key="18">
    <source>
        <dbReference type="EMBL" id="KAF2461443.1"/>
    </source>
</evidence>
<name>A0A6A6PDE9_9PEZI</name>
<evidence type="ECO:0000256" key="5">
    <source>
        <dbReference type="ARBA" id="ARBA00022018"/>
    </source>
</evidence>
<comment type="similarity">
    <text evidence="3 14">Belongs to the glycosyltransferase group 1 family. Glycosyltransferase 4 subfamily.</text>
</comment>
<feature type="domain" description="Glycosyl transferase family 1" evidence="16">
    <location>
        <begin position="468"/>
        <end position="615"/>
    </location>
</feature>
<dbReference type="EMBL" id="MU001671">
    <property type="protein sequence ID" value="KAF2461443.1"/>
    <property type="molecule type" value="Genomic_DNA"/>
</dbReference>
<sequence>MSLSWRFLLPDPTSTRDTQAWFLLLAVLYQSYRLSIPSYLLLPRYFIFLIVQSLFFLSCTWHFVRFAAGWYLRRKTTDRRRLLEKRVAIEQDDYDSSREKKQKGNNAQSLPPPQTDQKGEDDDDWKKVECHMTNSTTNGGPLDKDWKGIVGFFHPFCNAGGGGERVLWSAIRATQKRYPDAICCVYTGDHNVSKTEMIQRVHERFNIQLHAPTLVPLYLSTRHWVLASTWPRFTLLGQSLGSLVLAWDAFSLLVPDVFVDTMGYAFALALSKWLFPDVPTGAYVHYPTISTDMLDAIAAPPVPSPSSDPSPLTKSNTAAPSDHVKAQAQAQTKSEQQLNQSKGSVGGIHVGQGAGLRGKAKRIYWRAFAALYGAVGGTVDVVMTNSSWTRGHIEALWGPARARRRQTSSRRKALRTQTSGKDRENRGEAEGEDHEQVLSPRSVDVVFPPVAVTDLLRAVDVSAASEARRETVLLYIAQFRPEKNHSLILHAFAELLTQWPAFEARPRLVLVGSVRGDDDSMRVYNLRLLAHELHVRDDVEFVTDAAWPVVQGWLGRAKVGVNAMWNEHFGIGVVEYQAAGLISVVHDSGGPKKDIVVEVDGGPTGFHATDPPSFARGFGAALDLSPADALAMRLRARASSRRFTEEAFEMKWVAHMETLTALQEELRAAK</sequence>
<evidence type="ECO:0000256" key="14">
    <source>
        <dbReference type="RuleBase" id="RU367051"/>
    </source>
</evidence>
<feature type="compositionally biased region" description="Polar residues" evidence="15">
    <location>
        <begin position="328"/>
        <end position="343"/>
    </location>
</feature>
<feature type="domain" description="ALG11 mannosyltransferase N-terminal" evidence="17">
    <location>
        <begin position="339"/>
        <end position="397"/>
    </location>
</feature>
<feature type="region of interest" description="Disordered" evidence="15">
    <location>
        <begin position="93"/>
        <end position="124"/>
    </location>
</feature>
<proteinExistence type="inferred from homology"/>
<evidence type="ECO:0000256" key="9">
    <source>
        <dbReference type="ARBA" id="ARBA00022824"/>
    </source>
</evidence>
<organism evidence="18 19">
    <name type="scientific">Lineolata rhizophorae</name>
    <dbReference type="NCBI Taxonomy" id="578093"/>
    <lineage>
        <taxon>Eukaryota</taxon>
        <taxon>Fungi</taxon>
        <taxon>Dikarya</taxon>
        <taxon>Ascomycota</taxon>
        <taxon>Pezizomycotina</taxon>
        <taxon>Dothideomycetes</taxon>
        <taxon>Dothideomycetes incertae sedis</taxon>
        <taxon>Lineolatales</taxon>
        <taxon>Lineolataceae</taxon>
        <taxon>Lineolata</taxon>
    </lineage>
</organism>
<feature type="domain" description="ALG11 mannosyltransferase N-terminal" evidence="17">
    <location>
        <begin position="148"/>
        <end position="298"/>
    </location>
</feature>
<dbReference type="InterPro" id="IPR031814">
    <property type="entry name" value="ALG11_N"/>
</dbReference>
<dbReference type="GO" id="GO:0004377">
    <property type="term" value="F:GDP-Man:Man(3)GlcNAc(2)-PP-Dol alpha-1,2-mannosyltransferase activity"/>
    <property type="evidence" value="ECO:0007669"/>
    <property type="project" value="UniProtKB-UniRule"/>
</dbReference>
<comment type="subcellular location">
    <subcellularLocation>
        <location evidence="1">Endoplasmic reticulum membrane</location>
        <topology evidence="1">Single-pass membrane protein</topology>
    </subcellularLocation>
</comment>
<evidence type="ECO:0000256" key="12">
    <source>
        <dbReference type="ARBA" id="ARBA00045065"/>
    </source>
</evidence>
<keyword evidence="6 14" id="KW-0328">Glycosyltransferase</keyword>
<dbReference type="SUPFAM" id="SSF53756">
    <property type="entry name" value="UDP-Glycosyltransferase/glycogen phosphorylase"/>
    <property type="match status" value="1"/>
</dbReference>
<dbReference type="CDD" id="cd03806">
    <property type="entry name" value="GT4_ALG11-like"/>
    <property type="match status" value="1"/>
</dbReference>
<dbReference type="InterPro" id="IPR001296">
    <property type="entry name" value="Glyco_trans_1"/>
</dbReference>
<dbReference type="Pfam" id="PF00534">
    <property type="entry name" value="Glycos_transf_1"/>
    <property type="match status" value="1"/>
</dbReference>
<evidence type="ECO:0000256" key="7">
    <source>
        <dbReference type="ARBA" id="ARBA00022679"/>
    </source>
</evidence>
<gene>
    <name evidence="18" type="ORF">BDY21DRAFT_332146</name>
</gene>
<dbReference type="Pfam" id="PF15924">
    <property type="entry name" value="ALG11_N"/>
    <property type="match status" value="2"/>
</dbReference>
<keyword evidence="7 14" id="KW-0808">Transferase</keyword>
<evidence type="ECO:0000256" key="1">
    <source>
        <dbReference type="ARBA" id="ARBA00004389"/>
    </source>
</evidence>
<evidence type="ECO:0000256" key="6">
    <source>
        <dbReference type="ARBA" id="ARBA00022676"/>
    </source>
</evidence>